<name>A0ABQ5EP74_9ASTR</name>
<sequence length="256" mass="28268">MALALMAKAFTLNDTTPTNNNQRSSSNPSSMQIAQPGEDHYASNCTVKPRKLDAAYLQKQMQIAQKEEAGIQLTSKEFDFMVCYSGLKETKIGKLECTLENNLQQASSSGTQSDKAPVYDSDGSAELLEPILKPHQVQQNDSNVISVVSSVEQSGGTVEQHPANVEETHAYFESLYNNLATEVEKVNLVNRKMKETNAELTTELARFSQKKFVSFLTEINTFLSAFSFRELSLILKKVAVCSSLPLPNNKCALLES</sequence>
<evidence type="ECO:0000313" key="3">
    <source>
        <dbReference type="EMBL" id="GJU02563.1"/>
    </source>
</evidence>
<reference evidence="2" key="2">
    <citation type="submission" date="2022-01" db="EMBL/GenBank/DDBJ databases">
        <authorList>
            <person name="Yamashiro T."/>
            <person name="Shiraishi A."/>
            <person name="Satake H."/>
            <person name="Nakayama K."/>
        </authorList>
    </citation>
    <scope>NUCLEOTIDE SEQUENCE</scope>
</reference>
<dbReference type="EMBL" id="BQNB010021073">
    <property type="protein sequence ID" value="GJU02563.1"/>
    <property type="molecule type" value="Genomic_DNA"/>
</dbReference>
<evidence type="ECO:0000256" key="1">
    <source>
        <dbReference type="SAM" id="MobiDB-lite"/>
    </source>
</evidence>
<keyword evidence="4" id="KW-1185">Reference proteome</keyword>
<gene>
    <name evidence="2" type="ORF">Tco_0978489</name>
    <name evidence="3" type="ORF">Tco_1112901</name>
</gene>
<feature type="region of interest" description="Disordered" evidence="1">
    <location>
        <begin position="13"/>
        <end position="36"/>
    </location>
</feature>
<organism evidence="2 4">
    <name type="scientific">Tanacetum coccineum</name>
    <dbReference type="NCBI Taxonomy" id="301880"/>
    <lineage>
        <taxon>Eukaryota</taxon>
        <taxon>Viridiplantae</taxon>
        <taxon>Streptophyta</taxon>
        <taxon>Embryophyta</taxon>
        <taxon>Tracheophyta</taxon>
        <taxon>Spermatophyta</taxon>
        <taxon>Magnoliopsida</taxon>
        <taxon>eudicotyledons</taxon>
        <taxon>Gunneridae</taxon>
        <taxon>Pentapetalae</taxon>
        <taxon>asterids</taxon>
        <taxon>campanulids</taxon>
        <taxon>Asterales</taxon>
        <taxon>Asteraceae</taxon>
        <taxon>Asteroideae</taxon>
        <taxon>Anthemideae</taxon>
        <taxon>Anthemidinae</taxon>
        <taxon>Tanacetum</taxon>
    </lineage>
</organism>
<accession>A0ABQ5EP74</accession>
<dbReference type="EMBL" id="BQNB010016486">
    <property type="protein sequence ID" value="GJT52332.1"/>
    <property type="molecule type" value="Genomic_DNA"/>
</dbReference>
<dbReference type="Proteomes" id="UP001151760">
    <property type="component" value="Unassembled WGS sequence"/>
</dbReference>
<evidence type="ECO:0000313" key="4">
    <source>
        <dbReference type="Proteomes" id="UP001151760"/>
    </source>
</evidence>
<evidence type="ECO:0000313" key="2">
    <source>
        <dbReference type="EMBL" id="GJT52332.1"/>
    </source>
</evidence>
<proteinExistence type="predicted"/>
<reference evidence="2" key="1">
    <citation type="journal article" date="2022" name="Int. J. Mol. Sci.">
        <title>Draft Genome of Tanacetum Coccineum: Genomic Comparison of Closely Related Tanacetum-Family Plants.</title>
        <authorList>
            <person name="Yamashiro T."/>
            <person name="Shiraishi A."/>
            <person name="Nakayama K."/>
            <person name="Satake H."/>
        </authorList>
    </citation>
    <scope>NUCLEOTIDE SEQUENCE</scope>
</reference>
<protein>
    <submittedName>
        <fullName evidence="2">Uncharacterized protein</fullName>
    </submittedName>
</protein>
<feature type="compositionally biased region" description="Low complexity" evidence="1">
    <location>
        <begin position="19"/>
        <end position="30"/>
    </location>
</feature>
<comment type="caution">
    <text evidence="2">The sequence shown here is derived from an EMBL/GenBank/DDBJ whole genome shotgun (WGS) entry which is preliminary data.</text>
</comment>